<dbReference type="Proteomes" id="UP001226762">
    <property type="component" value="Unassembled WGS sequence"/>
</dbReference>
<reference evidence="2" key="2">
    <citation type="submission" date="2023-02" db="EMBL/GenBank/DDBJ databases">
        <title>'Rhodoalgimonas zhirmunskyi' gen. nov., isolated from a red alga.</title>
        <authorList>
            <person name="Nedashkovskaya O.I."/>
            <person name="Otstavnykh N.Y."/>
            <person name="Bystritskaya E.P."/>
            <person name="Balabanova L.A."/>
            <person name="Isaeva M.P."/>
        </authorList>
    </citation>
    <scope>NUCLEOTIDE SEQUENCE</scope>
    <source>
        <strain evidence="2">KCTC 52189</strain>
    </source>
</reference>
<evidence type="ECO:0008006" key="4">
    <source>
        <dbReference type="Google" id="ProtNLM"/>
    </source>
</evidence>
<reference evidence="2" key="1">
    <citation type="submission" date="2022-07" db="EMBL/GenBank/DDBJ databases">
        <authorList>
            <person name="Otstavnykh N."/>
            <person name="Isaeva M."/>
            <person name="Bystritskaya E."/>
        </authorList>
    </citation>
    <scope>NUCLEOTIDE SEQUENCE</scope>
    <source>
        <strain evidence="2">KCTC 52189</strain>
    </source>
</reference>
<organism evidence="2 3">
    <name type="scientific">Marimonas arenosa</name>
    <dbReference type="NCBI Taxonomy" id="1795305"/>
    <lineage>
        <taxon>Bacteria</taxon>
        <taxon>Pseudomonadati</taxon>
        <taxon>Pseudomonadota</taxon>
        <taxon>Alphaproteobacteria</taxon>
        <taxon>Rhodobacterales</taxon>
        <taxon>Paracoccaceae</taxon>
        <taxon>Marimonas</taxon>
    </lineage>
</organism>
<dbReference type="EMBL" id="JANHAX010000001">
    <property type="protein sequence ID" value="MDQ2089210.1"/>
    <property type="molecule type" value="Genomic_DNA"/>
</dbReference>
<feature type="signal peptide" evidence="1">
    <location>
        <begin position="1"/>
        <end position="22"/>
    </location>
</feature>
<name>A0AAE4B3G5_9RHOB</name>
<dbReference type="SUPFAM" id="SSF69304">
    <property type="entry name" value="Tricorn protease N-terminal domain"/>
    <property type="match status" value="1"/>
</dbReference>
<evidence type="ECO:0000256" key="1">
    <source>
        <dbReference type="SAM" id="SignalP"/>
    </source>
</evidence>
<evidence type="ECO:0000313" key="3">
    <source>
        <dbReference type="Proteomes" id="UP001226762"/>
    </source>
</evidence>
<proteinExistence type="predicted"/>
<keyword evidence="1" id="KW-0732">Signal</keyword>
<feature type="chain" id="PRO_5041924431" description="FG-GAP repeat protein" evidence="1">
    <location>
        <begin position="23"/>
        <end position="527"/>
    </location>
</feature>
<sequence>MKPKSILFTLSLALGSAGVAEARTLGASNCWETGEAGPTILYQIDERLGTYAPIGEIDICDITGLAKRHRGSMYAVNAGTPFEPPATPMEPHLIRIVPDPSDPDRLTGEIVGPIGIENDPEVSHSIISDIAYSENDELYAIEYFITRIDGERRAGNALWRLNPDTGRAEHRIIQDFESRFLSIDFSHDSGALYGWDVHRGLVEIDTTTGVVRDVNEEDYFPGGLPPSSPNFRITFTPYGDLLASMFDPYVLPLSLYWIDTATGEYRTTGVSLEPISLLAIEHMDDERIPFAPGRRRPSGPPRWPDNLFLVECLPCPPCFGPAKMCDPRVNEDWDRAFINDPRSEIAISFSRAALGMTAKDGFFKAGAPVGDAETELFVVTAPLANAKREDSGAVIFFNAAGKVIARIDGETDAELLGQDMDVRGDLVAVVSTQRLLRFRGSKLVAQMPLDKALFAQRQIHVAFSDDIDGDGQPEILLGGPEATVKGLPFAGLLQVVGSKSGEVISARAGTQAGQRLGDALEWEQPVK</sequence>
<accession>A0AAE4B3G5</accession>
<keyword evidence="3" id="KW-1185">Reference proteome</keyword>
<evidence type="ECO:0000313" key="2">
    <source>
        <dbReference type="EMBL" id="MDQ2089210.1"/>
    </source>
</evidence>
<dbReference type="RefSeq" id="WP_306734460.1">
    <property type="nucleotide sequence ID" value="NZ_JANHAX010000001.1"/>
</dbReference>
<protein>
    <recommendedName>
        <fullName evidence="4">FG-GAP repeat protein</fullName>
    </recommendedName>
</protein>
<gene>
    <name evidence="2" type="ORF">NO357_04760</name>
</gene>
<comment type="caution">
    <text evidence="2">The sequence shown here is derived from an EMBL/GenBank/DDBJ whole genome shotgun (WGS) entry which is preliminary data.</text>
</comment>
<dbReference type="AlphaFoldDB" id="A0AAE4B3G5"/>